<gene>
    <name evidence="1" type="ORF">KUF71_011280</name>
</gene>
<proteinExistence type="predicted"/>
<keyword evidence="2" id="KW-1185">Reference proteome</keyword>
<reference evidence="1" key="2">
    <citation type="journal article" date="2023" name="BMC Genomics">
        <title>Pest status, molecular evolution, and epigenetic factors derived from the genome assembly of Frankliniella fusca, a thysanopteran phytovirus vector.</title>
        <authorList>
            <person name="Catto M.A."/>
            <person name="Labadie P.E."/>
            <person name="Jacobson A.L."/>
            <person name="Kennedy G.G."/>
            <person name="Srinivasan R."/>
            <person name="Hunt B.G."/>
        </authorList>
    </citation>
    <scope>NUCLEOTIDE SEQUENCE</scope>
    <source>
        <strain evidence="1">PL_HMW_Pooled</strain>
    </source>
</reference>
<organism evidence="1 2">
    <name type="scientific">Frankliniella fusca</name>
    <dbReference type="NCBI Taxonomy" id="407009"/>
    <lineage>
        <taxon>Eukaryota</taxon>
        <taxon>Metazoa</taxon>
        <taxon>Ecdysozoa</taxon>
        <taxon>Arthropoda</taxon>
        <taxon>Hexapoda</taxon>
        <taxon>Insecta</taxon>
        <taxon>Pterygota</taxon>
        <taxon>Neoptera</taxon>
        <taxon>Paraneoptera</taxon>
        <taxon>Thysanoptera</taxon>
        <taxon>Terebrantia</taxon>
        <taxon>Thripoidea</taxon>
        <taxon>Thripidae</taxon>
        <taxon>Frankliniella</taxon>
    </lineage>
</organism>
<dbReference type="Proteomes" id="UP001219518">
    <property type="component" value="Unassembled WGS sequence"/>
</dbReference>
<protein>
    <submittedName>
        <fullName evidence="1">Deoxyguanosinetriphosphate triphosphohydrolase-like protein</fullName>
    </submittedName>
</protein>
<evidence type="ECO:0000313" key="2">
    <source>
        <dbReference type="Proteomes" id="UP001219518"/>
    </source>
</evidence>
<dbReference type="AlphaFoldDB" id="A0AAE1HIR6"/>
<evidence type="ECO:0000313" key="1">
    <source>
        <dbReference type="EMBL" id="KAK3922104.1"/>
    </source>
</evidence>
<dbReference type="EMBL" id="JAHWGI010001065">
    <property type="protein sequence ID" value="KAK3922104.1"/>
    <property type="molecule type" value="Genomic_DNA"/>
</dbReference>
<accession>A0AAE1HIR6</accession>
<name>A0AAE1HIR6_9NEOP</name>
<sequence length="108" mass="12539">MGKYDVLSRAAIRRFPGDVDNIIVFCNNQLQKFQPRDDYKELLQLTVIFLGGIPNGGILFRKPGAVNKTRWMARAIYAFKMFLFQKQFTAPTQIEKKGIEELWPLIMI</sequence>
<comment type="caution">
    <text evidence="1">The sequence shown here is derived from an EMBL/GenBank/DDBJ whole genome shotgun (WGS) entry which is preliminary data.</text>
</comment>
<reference evidence="1" key="1">
    <citation type="submission" date="2021-07" db="EMBL/GenBank/DDBJ databases">
        <authorList>
            <person name="Catto M.A."/>
            <person name="Jacobson A."/>
            <person name="Kennedy G."/>
            <person name="Labadie P."/>
            <person name="Hunt B.G."/>
            <person name="Srinivasan R."/>
        </authorList>
    </citation>
    <scope>NUCLEOTIDE SEQUENCE</scope>
    <source>
        <strain evidence="1">PL_HMW_Pooled</strain>
        <tissue evidence="1">Head</tissue>
    </source>
</reference>